<name>A0A1G1XUY8_9BACT</name>
<evidence type="ECO:0000313" key="2">
    <source>
        <dbReference type="Proteomes" id="UP000178930"/>
    </source>
</evidence>
<dbReference type="STRING" id="1797532.A2729_05180"/>
<dbReference type="Gene3D" id="3.40.50.450">
    <property type="match status" value="1"/>
</dbReference>
<protein>
    <recommendedName>
        <fullName evidence="3">Nucleoside 2-deoxyribosyltransferase</fullName>
    </recommendedName>
</protein>
<proteinExistence type="predicted"/>
<evidence type="ECO:0000313" key="1">
    <source>
        <dbReference type="EMBL" id="OGY43848.1"/>
    </source>
</evidence>
<sequence length="204" mass="23579">MRIYFAADNQAEERLQKRFSDIIEVLSNAGVLVSSNLADKNLVNFSSQDLEKISQAGETILEKMDGLVIEETKSLAESGYLIALALAHKKPILYLLEKGKTVNKNLLHLKNDKSITKLLNLKNYTEKDLEQIILEFLGEVEKGEGKQLPNIKFTLRVTSRIERYLHWKTHNTKLSKADFLRELIKKLIDQDEDYKKFSNQRRED</sequence>
<comment type="caution">
    <text evidence="1">The sequence shown here is derived from an EMBL/GenBank/DDBJ whole genome shotgun (WGS) entry which is preliminary data.</text>
</comment>
<accession>A0A1G1XUY8</accession>
<evidence type="ECO:0008006" key="3">
    <source>
        <dbReference type="Google" id="ProtNLM"/>
    </source>
</evidence>
<gene>
    <name evidence="1" type="ORF">A2729_05180</name>
</gene>
<dbReference type="Proteomes" id="UP000178930">
    <property type="component" value="Unassembled WGS sequence"/>
</dbReference>
<dbReference type="AlphaFoldDB" id="A0A1G1XUY8"/>
<reference evidence="1 2" key="1">
    <citation type="journal article" date="2016" name="Nat. Commun.">
        <title>Thousands of microbial genomes shed light on interconnected biogeochemical processes in an aquifer system.</title>
        <authorList>
            <person name="Anantharaman K."/>
            <person name="Brown C.T."/>
            <person name="Hug L.A."/>
            <person name="Sharon I."/>
            <person name="Castelle C.J."/>
            <person name="Probst A.J."/>
            <person name="Thomas B.C."/>
            <person name="Singh A."/>
            <person name="Wilkins M.J."/>
            <person name="Karaoz U."/>
            <person name="Brodie E.L."/>
            <person name="Williams K.H."/>
            <person name="Hubbard S.S."/>
            <person name="Banfield J.F."/>
        </authorList>
    </citation>
    <scope>NUCLEOTIDE SEQUENCE [LARGE SCALE GENOMIC DNA]</scope>
</reference>
<dbReference type="EMBL" id="MHIB01000028">
    <property type="protein sequence ID" value="OGY43848.1"/>
    <property type="molecule type" value="Genomic_DNA"/>
</dbReference>
<organism evidence="1 2">
    <name type="scientific">Candidatus Buchananbacteria bacterium RIFCSPHIGHO2_01_FULL_39_14</name>
    <dbReference type="NCBI Taxonomy" id="1797532"/>
    <lineage>
        <taxon>Bacteria</taxon>
        <taxon>Candidatus Buchananiibacteriota</taxon>
    </lineage>
</organism>